<dbReference type="GO" id="GO:0020037">
    <property type="term" value="F:heme binding"/>
    <property type="evidence" value="ECO:0007669"/>
    <property type="project" value="TreeGrafter"/>
</dbReference>
<dbReference type="PANTHER" id="PTHR30485">
    <property type="entry name" value="NI/FE-HYDROGENASE 1 B-TYPE CYTOCHROME SUBUNIT"/>
    <property type="match status" value="1"/>
</dbReference>
<dbReference type="Pfam" id="PF01292">
    <property type="entry name" value="Ni_hydr_CYTB"/>
    <property type="match status" value="1"/>
</dbReference>
<evidence type="ECO:0000256" key="3">
    <source>
        <dbReference type="ARBA" id="ARBA00022692"/>
    </source>
</evidence>
<dbReference type="SUPFAM" id="SSF81342">
    <property type="entry name" value="Transmembrane di-heme cytochromes"/>
    <property type="match status" value="1"/>
</dbReference>
<accession>A0A370DUF2</accession>
<organism evidence="8 9">
    <name type="scientific">endosymbiont of Escarpia spicata</name>
    <dbReference type="NCBI Taxonomy" id="2200908"/>
    <lineage>
        <taxon>Bacteria</taxon>
        <taxon>Pseudomonadati</taxon>
        <taxon>Pseudomonadota</taxon>
        <taxon>Gammaproteobacteria</taxon>
        <taxon>sulfur-oxidizing symbionts</taxon>
    </lineage>
</organism>
<feature type="transmembrane region" description="Helical" evidence="6">
    <location>
        <begin position="12"/>
        <end position="30"/>
    </location>
</feature>
<keyword evidence="4 6" id="KW-1133">Transmembrane helix</keyword>
<evidence type="ECO:0000256" key="2">
    <source>
        <dbReference type="ARBA" id="ARBA00022475"/>
    </source>
</evidence>
<evidence type="ECO:0000313" key="8">
    <source>
        <dbReference type="EMBL" id="RDH88476.1"/>
    </source>
</evidence>
<feature type="transmembrane region" description="Helical" evidence="6">
    <location>
        <begin position="144"/>
        <end position="168"/>
    </location>
</feature>
<feature type="transmembrane region" description="Helical" evidence="6">
    <location>
        <begin position="42"/>
        <end position="59"/>
    </location>
</feature>
<dbReference type="InterPro" id="IPR011577">
    <property type="entry name" value="Cyt_b561_bac/Ni-Hgenase"/>
</dbReference>
<protein>
    <submittedName>
        <fullName evidence="8">Cytochrome B</fullName>
    </submittedName>
</protein>
<keyword evidence="2" id="KW-1003">Cell membrane</keyword>
<reference evidence="8 9" key="1">
    <citation type="journal article" date="2018" name="ISME J.">
        <title>Endosymbiont genomes yield clues of tubeworm success.</title>
        <authorList>
            <person name="Li Y."/>
            <person name="Liles M.R."/>
            <person name="Halanych K.M."/>
        </authorList>
    </citation>
    <scope>NUCLEOTIDE SEQUENCE [LARGE SCALE GENOMIC DNA]</scope>
    <source>
        <strain evidence="8">A1462</strain>
    </source>
</reference>
<feature type="domain" description="Cytochrome b561 bacterial/Ni-hydrogenase" evidence="7">
    <location>
        <begin position="9"/>
        <end position="181"/>
    </location>
</feature>
<evidence type="ECO:0000256" key="6">
    <source>
        <dbReference type="SAM" id="Phobius"/>
    </source>
</evidence>
<name>A0A370DUF2_9GAMM</name>
<dbReference type="PANTHER" id="PTHR30485:SF2">
    <property type="entry name" value="BLL0597 PROTEIN"/>
    <property type="match status" value="1"/>
</dbReference>
<dbReference type="Proteomes" id="UP000254771">
    <property type="component" value="Unassembled WGS sequence"/>
</dbReference>
<dbReference type="InterPro" id="IPR051542">
    <property type="entry name" value="Hydrogenase_cytochrome"/>
</dbReference>
<evidence type="ECO:0000256" key="4">
    <source>
        <dbReference type="ARBA" id="ARBA00022989"/>
    </source>
</evidence>
<gene>
    <name evidence="8" type="ORF">DIZ78_00640</name>
</gene>
<evidence type="ECO:0000259" key="7">
    <source>
        <dbReference type="Pfam" id="PF01292"/>
    </source>
</evidence>
<proteinExistence type="predicted"/>
<evidence type="ECO:0000256" key="5">
    <source>
        <dbReference type="ARBA" id="ARBA00023136"/>
    </source>
</evidence>
<feature type="transmembrane region" description="Helical" evidence="6">
    <location>
        <begin position="100"/>
        <end position="119"/>
    </location>
</feature>
<dbReference type="Gene3D" id="1.20.950.20">
    <property type="entry name" value="Transmembrane di-heme cytochromes, Chain C"/>
    <property type="match status" value="1"/>
</dbReference>
<dbReference type="EMBL" id="QFXE01000001">
    <property type="protein sequence ID" value="RDH88476.1"/>
    <property type="molecule type" value="Genomic_DNA"/>
</dbReference>
<dbReference type="InterPro" id="IPR016174">
    <property type="entry name" value="Di-haem_cyt_TM"/>
</dbReference>
<keyword evidence="3 6" id="KW-0812">Transmembrane</keyword>
<keyword evidence="9" id="KW-1185">Reference proteome</keyword>
<dbReference type="AlphaFoldDB" id="A0A370DUF2"/>
<dbReference type="GO" id="GO:0005886">
    <property type="term" value="C:plasma membrane"/>
    <property type="evidence" value="ECO:0007669"/>
    <property type="project" value="UniProtKB-SubCell"/>
</dbReference>
<sequence length="185" mass="20940">MNQPDMIRVWDPLVRIFHWLLAVSFAIAWYTQEANYELHLQTGYTIIGLVCFRTLWGFIGPTHARFSDFVSGPRRVLDYTKSLLRQQASRHLGHNPAGGMMVLLLLIALLVVTISGIALDGAENWSGPLADMELYRHKQMILDIHVWSTNALLILIPLHILGVIHASIAHRENLIKAMISGNKRI</sequence>
<dbReference type="GO" id="GO:0022904">
    <property type="term" value="P:respiratory electron transport chain"/>
    <property type="evidence" value="ECO:0007669"/>
    <property type="project" value="InterPro"/>
</dbReference>
<evidence type="ECO:0000256" key="1">
    <source>
        <dbReference type="ARBA" id="ARBA00004651"/>
    </source>
</evidence>
<comment type="caution">
    <text evidence="8">The sequence shown here is derived from an EMBL/GenBank/DDBJ whole genome shotgun (WGS) entry which is preliminary data.</text>
</comment>
<evidence type="ECO:0000313" key="9">
    <source>
        <dbReference type="Proteomes" id="UP000254771"/>
    </source>
</evidence>
<comment type="subcellular location">
    <subcellularLocation>
        <location evidence="1">Cell membrane</location>
        <topology evidence="1">Multi-pass membrane protein</topology>
    </subcellularLocation>
</comment>
<keyword evidence="5 6" id="KW-0472">Membrane</keyword>
<dbReference type="GO" id="GO:0009055">
    <property type="term" value="F:electron transfer activity"/>
    <property type="evidence" value="ECO:0007669"/>
    <property type="project" value="InterPro"/>
</dbReference>